<feature type="transmembrane region" description="Helical" evidence="6">
    <location>
        <begin position="49"/>
        <end position="67"/>
    </location>
</feature>
<dbReference type="EMBL" id="JAAMPI010000252">
    <property type="protein sequence ID" value="KAF4633535.1"/>
    <property type="molecule type" value="Genomic_DNA"/>
</dbReference>
<comment type="caution">
    <text evidence="8">The sequence shown here is derived from an EMBL/GenBank/DDBJ whole genome shotgun (WGS) entry which is preliminary data.</text>
</comment>
<feature type="transmembrane region" description="Helical" evidence="6">
    <location>
        <begin position="119"/>
        <end position="141"/>
    </location>
</feature>
<dbReference type="Gene3D" id="1.20.1070.10">
    <property type="entry name" value="Rhodopsin 7-helix transmembrane proteins"/>
    <property type="match status" value="1"/>
</dbReference>
<name>A0A8H4RRB6_9HELO</name>
<feature type="compositionally biased region" description="Polar residues" evidence="5">
    <location>
        <begin position="273"/>
        <end position="282"/>
    </location>
</feature>
<dbReference type="GO" id="GO:0005886">
    <property type="term" value="C:plasma membrane"/>
    <property type="evidence" value="ECO:0007669"/>
    <property type="project" value="TreeGrafter"/>
</dbReference>
<evidence type="ECO:0000313" key="9">
    <source>
        <dbReference type="Proteomes" id="UP000566819"/>
    </source>
</evidence>
<organism evidence="8 9">
    <name type="scientific">Cudoniella acicularis</name>
    <dbReference type="NCBI Taxonomy" id="354080"/>
    <lineage>
        <taxon>Eukaryota</taxon>
        <taxon>Fungi</taxon>
        <taxon>Dikarya</taxon>
        <taxon>Ascomycota</taxon>
        <taxon>Pezizomycotina</taxon>
        <taxon>Leotiomycetes</taxon>
        <taxon>Helotiales</taxon>
        <taxon>Tricladiaceae</taxon>
        <taxon>Cudoniella</taxon>
    </lineage>
</organism>
<keyword evidence="9" id="KW-1185">Reference proteome</keyword>
<comment type="subcellular location">
    <subcellularLocation>
        <location evidence="1">Membrane</location>
        <topology evidence="1">Multi-pass membrane protein</topology>
    </subcellularLocation>
</comment>
<evidence type="ECO:0000256" key="5">
    <source>
        <dbReference type="SAM" id="MobiDB-lite"/>
    </source>
</evidence>
<dbReference type="SUPFAM" id="SSF81321">
    <property type="entry name" value="Family A G protein-coupled receptor-like"/>
    <property type="match status" value="1"/>
</dbReference>
<feature type="transmembrane region" description="Helical" evidence="6">
    <location>
        <begin position="87"/>
        <end position="107"/>
    </location>
</feature>
<dbReference type="PANTHER" id="PTHR23112:SF22">
    <property type="entry name" value="G-PROTEIN COUPLED RECEPTOR"/>
    <property type="match status" value="1"/>
</dbReference>
<feature type="domain" description="G-protein coupled receptors family 2 profile 2" evidence="7">
    <location>
        <begin position="14"/>
        <end position="198"/>
    </location>
</feature>
<feature type="compositionally biased region" description="Polar residues" evidence="5">
    <location>
        <begin position="473"/>
        <end position="484"/>
    </location>
</feature>
<dbReference type="Proteomes" id="UP000566819">
    <property type="component" value="Unassembled WGS sequence"/>
</dbReference>
<evidence type="ECO:0000256" key="1">
    <source>
        <dbReference type="ARBA" id="ARBA00004141"/>
    </source>
</evidence>
<proteinExistence type="predicted"/>
<keyword evidence="3 6" id="KW-1133">Transmembrane helix</keyword>
<dbReference type="PROSITE" id="PS50261">
    <property type="entry name" value="G_PROTEIN_RECEP_F2_4"/>
    <property type="match status" value="1"/>
</dbReference>
<sequence length="492" mass="55526">MKAVDVSAADLNNLAIIERAASSFSLVGITLIIITYLISPSFHKPINRLVFYACLGNIFTNIATVISRDAIYDSYQICQFQAVLIQMFLPADSFWTLAMACNVYLAFYRSYTGAQLRRLEGLYFFLCYGIPMIPAIVFRVVSTPSKGPMYGNATLWCWISNEWDVFRIAAFYGPVWVVIMVTLGIYIRAGKLIYEKRKQLQAFRVRRTEPMPELSDPFQRVAGFEIQRTTDISVNYEDVDPIDSGDSSLASPRQIQYPAPAVQPTKTFSVKITSSQRNGSIQSSFAEKKNSSSESSSPISPRAGFDTLPARKQSTVDNSMVMWSYTKVALLFFVALMITWIPSSANRLYSVVNPGYICLPLEYASALVLPLQGSWNAIIYFVTCWKECGELYNNIRQGKPLSTSGIKAIFNFRDMDDREHFAASPRAQRTPRHENFFLEEEEGSMTELHSNINARRDTRDAYSSRPDTKDSNHSITNDFSTVERTNTKESAS</sequence>
<evidence type="ECO:0000259" key="7">
    <source>
        <dbReference type="PROSITE" id="PS50261"/>
    </source>
</evidence>
<evidence type="ECO:0000256" key="2">
    <source>
        <dbReference type="ARBA" id="ARBA00022692"/>
    </source>
</evidence>
<keyword evidence="4 6" id="KW-0472">Membrane</keyword>
<keyword evidence="2 6" id="KW-0812">Transmembrane</keyword>
<feature type="transmembrane region" description="Helical" evidence="6">
    <location>
        <begin position="165"/>
        <end position="187"/>
    </location>
</feature>
<evidence type="ECO:0000313" key="8">
    <source>
        <dbReference type="EMBL" id="KAF4633535.1"/>
    </source>
</evidence>
<dbReference type="AlphaFoldDB" id="A0A8H4RRB6"/>
<dbReference type="GO" id="GO:0007189">
    <property type="term" value="P:adenylate cyclase-activating G protein-coupled receptor signaling pathway"/>
    <property type="evidence" value="ECO:0007669"/>
    <property type="project" value="TreeGrafter"/>
</dbReference>
<dbReference type="GO" id="GO:0007166">
    <property type="term" value="P:cell surface receptor signaling pathway"/>
    <property type="evidence" value="ECO:0007669"/>
    <property type="project" value="InterPro"/>
</dbReference>
<accession>A0A8H4RRB6</accession>
<dbReference type="InterPro" id="IPR017981">
    <property type="entry name" value="GPCR_2-like_7TM"/>
</dbReference>
<evidence type="ECO:0000256" key="6">
    <source>
        <dbReference type="SAM" id="Phobius"/>
    </source>
</evidence>
<feature type="region of interest" description="Disordered" evidence="5">
    <location>
        <begin position="273"/>
        <end position="306"/>
    </location>
</feature>
<dbReference type="GO" id="GO:0004930">
    <property type="term" value="F:G protein-coupled receptor activity"/>
    <property type="evidence" value="ECO:0007669"/>
    <property type="project" value="TreeGrafter"/>
</dbReference>
<feature type="compositionally biased region" description="Basic and acidic residues" evidence="5">
    <location>
        <begin position="454"/>
        <end position="472"/>
    </location>
</feature>
<dbReference type="OrthoDB" id="18453at2759"/>
<feature type="transmembrane region" description="Helical" evidence="6">
    <location>
        <begin position="20"/>
        <end position="37"/>
    </location>
</feature>
<dbReference type="Pfam" id="PF05462">
    <property type="entry name" value="Dicty_CAR"/>
    <property type="match status" value="1"/>
</dbReference>
<protein>
    <recommendedName>
        <fullName evidence="7">G-protein coupled receptors family 2 profile 2 domain-containing protein</fullName>
    </recommendedName>
</protein>
<feature type="compositionally biased region" description="Low complexity" evidence="5">
    <location>
        <begin position="292"/>
        <end position="301"/>
    </location>
</feature>
<reference evidence="8 9" key="1">
    <citation type="submission" date="2020-03" db="EMBL/GenBank/DDBJ databases">
        <title>Draft Genome Sequence of Cudoniella acicularis.</title>
        <authorList>
            <person name="Buettner E."/>
            <person name="Kellner H."/>
        </authorList>
    </citation>
    <scope>NUCLEOTIDE SEQUENCE [LARGE SCALE GENOMIC DNA]</scope>
    <source>
        <strain evidence="8 9">DSM 108380</strain>
    </source>
</reference>
<evidence type="ECO:0000256" key="3">
    <source>
        <dbReference type="ARBA" id="ARBA00022989"/>
    </source>
</evidence>
<feature type="transmembrane region" description="Helical" evidence="6">
    <location>
        <begin position="321"/>
        <end position="341"/>
    </location>
</feature>
<feature type="region of interest" description="Disordered" evidence="5">
    <location>
        <begin position="442"/>
        <end position="492"/>
    </location>
</feature>
<evidence type="ECO:0000256" key="4">
    <source>
        <dbReference type="ARBA" id="ARBA00023136"/>
    </source>
</evidence>
<dbReference type="PANTHER" id="PTHR23112">
    <property type="entry name" value="G PROTEIN-COUPLED RECEPTOR 157-RELATED"/>
    <property type="match status" value="1"/>
</dbReference>
<gene>
    <name evidence="8" type="ORF">G7Y89_g4584</name>
</gene>